<evidence type="ECO:0000256" key="2">
    <source>
        <dbReference type="SAM" id="SignalP"/>
    </source>
</evidence>
<dbReference type="InterPro" id="IPR012640">
    <property type="entry name" value="Membr_lipoprot_lipid_attach_CS"/>
</dbReference>
<evidence type="ECO:0000313" key="3">
    <source>
        <dbReference type="EMBL" id="KGP72029.1"/>
    </source>
</evidence>
<evidence type="ECO:0008006" key="5">
    <source>
        <dbReference type="Google" id="ProtNLM"/>
    </source>
</evidence>
<dbReference type="PROSITE" id="PS51257">
    <property type="entry name" value="PROKAR_LIPOPROTEIN"/>
    <property type="match status" value="1"/>
</dbReference>
<proteinExistence type="predicted"/>
<name>A0A0A2T8Z4_9BACI</name>
<feature type="signal peptide" evidence="2">
    <location>
        <begin position="1"/>
        <end position="21"/>
    </location>
</feature>
<feature type="chain" id="PRO_5038456612" description="DUF3221 domain-containing protein" evidence="2">
    <location>
        <begin position="22"/>
        <end position="95"/>
    </location>
</feature>
<evidence type="ECO:0000256" key="1">
    <source>
        <dbReference type="ARBA" id="ARBA00022729"/>
    </source>
</evidence>
<keyword evidence="1 2" id="KW-0732">Signal</keyword>
<protein>
    <recommendedName>
        <fullName evidence="5">DUF3221 domain-containing protein</fullName>
    </recommendedName>
</protein>
<dbReference type="EMBL" id="AVBF01000040">
    <property type="protein sequence ID" value="KGP72029.1"/>
    <property type="molecule type" value="Genomic_DNA"/>
</dbReference>
<keyword evidence="4" id="KW-1185">Reference proteome</keyword>
<dbReference type="RefSeq" id="WP_036821199.1">
    <property type="nucleotide sequence ID" value="NZ_AVBF01000040.1"/>
</dbReference>
<dbReference type="STRING" id="1385514.N782_14465"/>
<sequence>MKKVILTTLIIVVLTSCSNNTYDNHETSTMTGEVTNIHRDFIFADVLYVDEKPFHVKNISDFEVGQRVKVTYITTTKTEAWVAEDIIVEDVEILE</sequence>
<dbReference type="OrthoDB" id="10014302at2"/>
<evidence type="ECO:0000313" key="4">
    <source>
        <dbReference type="Proteomes" id="UP000030147"/>
    </source>
</evidence>
<comment type="caution">
    <text evidence="3">The sequence shown here is derived from an EMBL/GenBank/DDBJ whole genome shotgun (WGS) entry which is preliminary data.</text>
</comment>
<dbReference type="Pfam" id="PF08139">
    <property type="entry name" value="LPAM_1"/>
    <property type="match status" value="1"/>
</dbReference>
<dbReference type="AlphaFoldDB" id="A0A0A2T8Z4"/>
<organism evidence="3 4">
    <name type="scientific">Pontibacillus yanchengensis Y32</name>
    <dbReference type="NCBI Taxonomy" id="1385514"/>
    <lineage>
        <taxon>Bacteria</taxon>
        <taxon>Bacillati</taxon>
        <taxon>Bacillota</taxon>
        <taxon>Bacilli</taxon>
        <taxon>Bacillales</taxon>
        <taxon>Bacillaceae</taxon>
        <taxon>Pontibacillus</taxon>
    </lineage>
</organism>
<accession>A0A0A2T8Z4</accession>
<reference evidence="3 4" key="1">
    <citation type="journal article" date="2015" name="Stand. Genomic Sci.">
        <title>High quality draft genome sequence of the moderately halophilic bacterium Pontibacillus yanchengensis Y32(T) and comparison among Pontibacillus genomes.</title>
        <authorList>
            <person name="Huang J."/>
            <person name="Qiao Z.X."/>
            <person name="Tang J.W."/>
            <person name="Wang G."/>
        </authorList>
    </citation>
    <scope>NUCLEOTIDE SEQUENCE [LARGE SCALE GENOMIC DNA]</scope>
    <source>
        <strain evidence="3 4">Y32</strain>
    </source>
</reference>
<dbReference type="Proteomes" id="UP000030147">
    <property type="component" value="Unassembled WGS sequence"/>
</dbReference>
<gene>
    <name evidence="3" type="ORF">N782_14465</name>
</gene>